<evidence type="ECO:0000256" key="2">
    <source>
        <dbReference type="SAM" id="Phobius"/>
    </source>
</evidence>
<dbReference type="Proteomes" id="UP000188273">
    <property type="component" value="Chromosome"/>
</dbReference>
<feature type="transmembrane region" description="Helical" evidence="2">
    <location>
        <begin position="33"/>
        <end position="54"/>
    </location>
</feature>
<dbReference type="Gene3D" id="2.60.40.10">
    <property type="entry name" value="Immunoglobulins"/>
    <property type="match status" value="3"/>
</dbReference>
<dbReference type="InterPro" id="IPR013320">
    <property type="entry name" value="ConA-like_dom_sf"/>
</dbReference>
<evidence type="ECO:0000313" key="4">
    <source>
        <dbReference type="Proteomes" id="UP000188273"/>
    </source>
</evidence>
<proteinExistence type="predicted"/>
<dbReference type="SUPFAM" id="SSF49899">
    <property type="entry name" value="Concanavalin A-like lectins/glucanases"/>
    <property type="match status" value="1"/>
</dbReference>
<dbReference type="KEGG" id="pbu:L21SP3_01495"/>
<dbReference type="InterPro" id="IPR013783">
    <property type="entry name" value="Ig-like_fold"/>
</dbReference>
<dbReference type="Gene3D" id="2.60.120.200">
    <property type="match status" value="1"/>
</dbReference>
<dbReference type="STRING" id="1940790.L21SP3_01495"/>
<protein>
    <recommendedName>
        <fullName evidence="5">LamG-like jellyroll fold domain-containing protein</fullName>
    </recommendedName>
</protein>
<accession>A0A1Q2HR25</accession>
<gene>
    <name evidence="3" type="ORF">L21SP3_01495</name>
</gene>
<keyword evidence="2" id="KW-1133">Transmembrane helix</keyword>
<name>A0A1Q2HR25_9BACT</name>
<keyword evidence="2" id="KW-0812">Transmembrane</keyword>
<evidence type="ECO:0000256" key="1">
    <source>
        <dbReference type="SAM" id="MobiDB-lite"/>
    </source>
</evidence>
<dbReference type="Pfam" id="PF13385">
    <property type="entry name" value="Laminin_G_3"/>
    <property type="match status" value="1"/>
</dbReference>
<evidence type="ECO:0008006" key="5">
    <source>
        <dbReference type="Google" id="ProtNLM"/>
    </source>
</evidence>
<dbReference type="EMBL" id="CP019633">
    <property type="protein sequence ID" value="AQQ09685.1"/>
    <property type="molecule type" value="Genomic_DNA"/>
</dbReference>
<evidence type="ECO:0000313" key="3">
    <source>
        <dbReference type="EMBL" id="AQQ09685.1"/>
    </source>
</evidence>
<organism evidence="3 4">
    <name type="scientific">Sedimentisphaera cyanobacteriorum</name>
    <dbReference type="NCBI Taxonomy" id="1940790"/>
    <lineage>
        <taxon>Bacteria</taxon>
        <taxon>Pseudomonadati</taxon>
        <taxon>Planctomycetota</taxon>
        <taxon>Phycisphaerae</taxon>
        <taxon>Sedimentisphaerales</taxon>
        <taxon>Sedimentisphaeraceae</taxon>
        <taxon>Sedimentisphaera</taxon>
    </lineage>
</organism>
<sequence>MINDISQRMAILILHHRIEQLAFMKSRFYAKGVIMKSFVTLCTIMLLAVGANVMGALNLYCGYDYAGDTIDGQSSGNDIGLLESWSASGFGLGSGSLDYPLNAGFSTLGNRVVAYSSVQITGSRQMASAAEIDLGVDKDYYISYLLRKDGNRYVGFQLNGVGVPFIEMGIGHGNDFRVCVEDEGCVEAEFDAVAGSTYLIVCKIEARVAEDDKIYMKIYENTEAVDINEPLESEYDVSNSANLGGTYDTVLFRSNAEVNLEVDELRIGDYWYDVAYGSPEFAYDPYPANGATAVATDPELNWQSANSSATYDVYFGTDPNSLSQVATSISETSWPLSSLSVGTQYFWRVDTVSGATVVTSEVWTFTTAGKAENPKPENNSENNSVNPQLTWSGNPLSDSYDIYFGDSAQNLNFVSNVTEESYQITDALNEDSVYFWRIDTLDSEGNLLETGDVWQFTTGSLFAYWKLDKDSGTNVENAITTGVDGTIVAPNNDYSREAGVLGKALRLSPIDQTNDNGPRIELQDIGSNAGINTDKATIGMWLYLDGPQQDPTGLFINRGTGTGFWMAGSNRHLRYMWDGGNYGSDITLPLNKWVYLAWVVEPNKASFYLFEDGEVRSWVNSQSHGLNAFSGPTRIGAEVLPRDRFFKGLIDEVRVYNRPLNLSEVQDVYEQSSIAKYPNPLNGEINVPTDLTLEWMQGTGMVSQDVYLSTDPDFTGESPVATGVVSESWPISDLDLDMEYYWRVDTVTDANSIQGNVWSFETIPPKAYDPTPSNDAVDVAPDQDLSWTPAPGGPYEHQVYLSTDLTEVNERQAAAYQGEFSSATFDPADLEWNTKYYWAVDEYDGANLYSGELWNFTTITPVCDPPLAADLNGDCIVTMDDFSVMALQWLQCNLVPVEACP</sequence>
<dbReference type="AlphaFoldDB" id="A0A1Q2HR25"/>
<keyword evidence="2" id="KW-0472">Membrane</keyword>
<feature type="region of interest" description="Disordered" evidence="1">
    <location>
        <begin position="369"/>
        <end position="390"/>
    </location>
</feature>
<reference evidence="4" key="1">
    <citation type="submission" date="2017-02" db="EMBL/GenBank/DDBJ databases">
        <title>Comparative genomics and description of representatives of a novel lineage of planctomycetes thriving in anoxic sediments.</title>
        <authorList>
            <person name="Spring S."/>
            <person name="Bunk B."/>
            <person name="Sproer C."/>
            <person name="Klenk H.-P."/>
        </authorList>
    </citation>
    <scope>NUCLEOTIDE SEQUENCE [LARGE SCALE GENOMIC DNA]</scope>
    <source>
        <strain evidence="4">L21-RPul-D3</strain>
    </source>
</reference>
<keyword evidence="4" id="KW-1185">Reference proteome</keyword>
<feature type="compositionally biased region" description="Low complexity" evidence="1">
    <location>
        <begin position="376"/>
        <end position="387"/>
    </location>
</feature>